<sequence length="401" mass="45519">MSRATRVKSPDANLEFQKVLGSESVPKSILKICHLGHGNPRHKYRLGGECLETSPEEDDSGVLVHEKLDMSRQCVLAAQENKRILGCIKRNMARRSRDVILPLYSALMRHHLEYCVQLWSPQHRKDVHLLEQVQQRATKMIRGLEHLSYEDRLTELGLFSLEKSRFWGDLIAAFQYLKGAYKNVICLAKSSDIVLQANLKKSRRERGVQEEVFNLRTLTSVFSSGVGCPQSTQTPELADRGREQNEGPVIHREVVRDLLQNLDTNKAMGPDGIHLRVLRELAEVLAEPLSIIYQQSWQTGEVPADWRLANVTPIHKKGWKDDPGNYRPVSLTSVPGKAMEQIILSAIMQCMKKAQTLAFFKSSGTLPDLHKFSKIMGNIFAMRSAIYFHSLEWMLSAPIDL</sequence>
<accession>A0A2I0TUM9</accession>
<evidence type="ECO:0000313" key="1">
    <source>
        <dbReference type="EMBL" id="PKU37509.1"/>
    </source>
</evidence>
<dbReference type="Proteomes" id="UP000233556">
    <property type="component" value="Unassembled WGS sequence"/>
</dbReference>
<dbReference type="OrthoDB" id="8909951at2759"/>
<proteinExistence type="predicted"/>
<reference evidence="2" key="2">
    <citation type="submission" date="2017-12" db="EMBL/GenBank/DDBJ databases">
        <title>Genome sequence of the Bar-tailed Godwit (Limosa lapponica baueri).</title>
        <authorList>
            <person name="Lima N.C.B."/>
            <person name="Parody-Merino A.M."/>
            <person name="Battley P.F."/>
            <person name="Fidler A.E."/>
            <person name="Prosdocimi F."/>
        </authorList>
    </citation>
    <scope>NUCLEOTIDE SEQUENCE [LARGE SCALE GENOMIC DNA]</scope>
</reference>
<protein>
    <recommendedName>
        <fullName evidence="3">Rna-directed dna polymerase from mobile element jockey-like</fullName>
    </recommendedName>
</protein>
<keyword evidence="2" id="KW-1185">Reference proteome</keyword>
<reference evidence="2" key="1">
    <citation type="submission" date="2017-11" db="EMBL/GenBank/DDBJ databases">
        <authorList>
            <person name="Lima N.C."/>
            <person name="Parody-Merino A.M."/>
            <person name="Battley P.F."/>
            <person name="Fidler A.E."/>
            <person name="Prosdocimi F."/>
        </authorList>
    </citation>
    <scope>NUCLEOTIDE SEQUENCE [LARGE SCALE GENOMIC DNA]</scope>
</reference>
<evidence type="ECO:0000313" key="2">
    <source>
        <dbReference type="Proteomes" id="UP000233556"/>
    </source>
</evidence>
<gene>
    <name evidence="1" type="ORF">llap_12187</name>
</gene>
<dbReference type="EMBL" id="KZ507106">
    <property type="protein sequence ID" value="PKU37509.1"/>
    <property type="molecule type" value="Genomic_DNA"/>
</dbReference>
<organism evidence="1 2">
    <name type="scientific">Limosa lapponica baueri</name>
    <dbReference type="NCBI Taxonomy" id="1758121"/>
    <lineage>
        <taxon>Eukaryota</taxon>
        <taxon>Metazoa</taxon>
        <taxon>Chordata</taxon>
        <taxon>Craniata</taxon>
        <taxon>Vertebrata</taxon>
        <taxon>Euteleostomi</taxon>
        <taxon>Archelosauria</taxon>
        <taxon>Archosauria</taxon>
        <taxon>Dinosauria</taxon>
        <taxon>Saurischia</taxon>
        <taxon>Theropoda</taxon>
        <taxon>Coelurosauria</taxon>
        <taxon>Aves</taxon>
        <taxon>Neognathae</taxon>
        <taxon>Neoaves</taxon>
        <taxon>Charadriiformes</taxon>
        <taxon>Scolopacidae</taxon>
        <taxon>Limosa</taxon>
    </lineage>
</organism>
<name>A0A2I0TUM9_LIMLA</name>
<dbReference type="PANTHER" id="PTHR33332">
    <property type="entry name" value="REVERSE TRANSCRIPTASE DOMAIN-CONTAINING PROTEIN"/>
    <property type="match status" value="1"/>
</dbReference>
<evidence type="ECO:0008006" key="3">
    <source>
        <dbReference type="Google" id="ProtNLM"/>
    </source>
</evidence>
<dbReference type="AlphaFoldDB" id="A0A2I0TUM9"/>